<dbReference type="AlphaFoldDB" id="A0AAN8WJ30"/>
<dbReference type="GO" id="GO:0036502">
    <property type="term" value="C:Derlin-1-VIMP complex"/>
    <property type="evidence" value="ECO:0007669"/>
    <property type="project" value="TreeGrafter"/>
</dbReference>
<dbReference type="Pfam" id="PF06936">
    <property type="entry name" value="Selenoprotein_S"/>
    <property type="match status" value="1"/>
</dbReference>
<dbReference type="GO" id="GO:0036513">
    <property type="term" value="C:Derlin-1 retrotranslocation complex"/>
    <property type="evidence" value="ECO:0007669"/>
    <property type="project" value="TreeGrafter"/>
</dbReference>
<keyword evidence="12" id="KW-1185">Reference proteome</keyword>
<evidence type="ECO:0000256" key="8">
    <source>
        <dbReference type="ARBA" id="ARBA00022989"/>
    </source>
</evidence>
<dbReference type="PANTHER" id="PTHR28621:SF1">
    <property type="entry name" value="SELENOPROTEIN S"/>
    <property type="match status" value="1"/>
</dbReference>
<accession>A0AAN8WJ30</accession>
<dbReference type="Gene3D" id="6.10.250.2950">
    <property type="match status" value="1"/>
</dbReference>
<keyword evidence="8 10" id="KW-1133">Transmembrane helix</keyword>
<evidence type="ECO:0000256" key="5">
    <source>
        <dbReference type="ARBA" id="ARBA00022692"/>
    </source>
</evidence>
<organism evidence="11 12">
    <name type="scientific">Halocaridina rubra</name>
    <name type="common">Hawaiian red shrimp</name>
    <dbReference type="NCBI Taxonomy" id="373956"/>
    <lineage>
        <taxon>Eukaryota</taxon>
        <taxon>Metazoa</taxon>
        <taxon>Ecdysozoa</taxon>
        <taxon>Arthropoda</taxon>
        <taxon>Crustacea</taxon>
        <taxon>Multicrustacea</taxon>
        <taxon>Malacostraca</taxon>
        <taxon>Eumalacostraca</taxon>
        <taxon>Eucarida</taxon>
        <taxon>Decapoda</taxon>
        <taxon>Pleocyemata</taxon>
        <taxon>Caridea</taxon>
        <taxon>Atyoidea</taxon>
        <taxon>Atyidae</taxon>
        <taxon>Halocaridina</taxon>
    </lineage>
</organism>
<evidence type="ECO:0000256" key="10">
    <source>
        <dbReference type="SAM" id="Phobius"/>
    </source>
</evidence>
<reference evidence="11 12" key="1">
    <citation type="submission" date="2023-11" db="EMBL/GenBank/DDBJ databases">
        <title>Halocaridina rubra genome assembly.</title>
        <authorList>
            <person name="Smith C."/>
        </authorList>
    </citation>
    <scope>NUCLEOTIDE SEQUENCE [LARGE SCALE GENOMIC DNA]</scope>
    <source>
        <strain evidence="11">EP-1</strain>
        <tissue evidence="11">Whole</tissue>
    </source>
</reference>
<keyword evidence="4" id="KW-0963">Cytoplasm</keyword>
<dbReference type="Proteomes" id="UP001381693">
    <property type="component" value="Unassembled WGS sequence"/>
</dbReference>
<evidence type="ECO:0000256" key="3">
    <source>
        <dbReference type="ARBA" id="ARBA00011034"/>
    </source>
</evidence>
<feature type="non-terminal residue" evidence="11">
    <location>
        <position position="182"/>
    </location>
</feature>
<evidence type="ECO:0000256" key="4">
    <source>
        <dbReference type="ARBA" id="ARBA00022490"/>
    </source>
</evidence>
<dbReference type="PANTHER" id="PTHR28621">
    <property type="entry name" value="SELENOPROTEIN S"/>
    <property type="match status" value="1"/>
</dbReference>
<evidence type="ECO:0000256" key="2">
    <source>
        <dbReference type="ARBA" id="ARBA00004496"/>
    </source>
</evidence>
<evidence type="ECO:0000256" key="9">
    <source>
        <dbReference type="ARBA" id="ARBA00023136"/>
    </source>
</evidence>
<proteinExistence type="inferred from homology"/>
<comment type="caution">
    <text evidence="11">The sequence shown here is derived from an EMBL/GenBank/DDBJ whole genome shotgun (WGS) entry which is preliminary data.</text>
</comment>
<evidence type="ECO:0000256" key="6">
    <source>
        <dbReference type="ARBA" id="ARBA00022824"/>
    </source>
</evidence>
<evidence type="ECO:0000313" key="12">
    <source>
        <dbReference type="Proteomes" id="UP001381693"/>
    </source>
</evidence>
<keyword evidence="6" id="KW-0256">Endoplasmic reticulum</keyword>
<keyword evidence="9 10" id="KW-0472">Membrane</keyword>
<comment type="subcellular location">
    <subcellularLocation>
        <location evidence="2">Cytoplasm</location>
    </subcellularLocation>
    <subcellularLocation>
        <location evidence="1">Endoplasmic reticulum membrane</location>
        <topology evidence="1">Single-pass membrane protein</topology>
    </subcellularLocation>
</comment>
<dbReference type="GO" id="GO:0030970">
    <property type="term" value="P:retrograde protein transport, ER to cytosol"/>
    <property type="evidence" value="ECO:0007669"/>
    <property type="project" value="TreeGrafter"/>
</dbReference>
<evidence type="ECO:0000256" key="1">
    <source>
        <dbReference type="ARBA" id="ARBA00004389"/>
    </source>
</evidence>
<protein>
    <submittedName>
        <fullName evidence="11">Uncharacterized protein</fullName>
    </submittedName>
</protein>
<evidence type="ECO:0000313" key="11">
    <source>
        <dbReference type="EMBL" id="KAK7065987.1"/>
    </source>
</evidence>
<dbReference type="GO" id="GO:0030968">
    <property type="term" value="P:endoplasmic reticulum unfolded protein response"/>
    <property type="evidence" value="ECO:0007669"/>
    <property type="project" value="TreeGrafter"/>
</dbReference>
<keyword evidence="5 10" id="KW-0812">Transmembrane</keyword>
<name>A0AAN8WJ30_HALRR</name>
<comment type="similarity">
    <text evidence="3">Belongs to the selenoprotein S family.</text>
</comment>
<sequence>MPTAMLNILGYLSHIFYYPFTSDKTLHSPSLCLFTLYCTYEETGKMGDMEHMTDNARQEAMQEEEEEILAEEDALHPYNLEQKTPWAIFAVFNTVISFLVSYGWFTVGVLVVLAILWRIFNPKIYDWLKRREADKEAAEYHKDPDKFLERERAMDDVRRRMQDRYNLQALEHAEKAAERQKE</sequence>
<keyword evidence="7" id="KW-0712">Selenocysteine</keyword>
<dbReference type="InterPro" id="IPR009703">
    <property type="entry name" value="Selenoprotein_S"/>
</dbReference>
<feature type="transmembrane region" description="Helical" evidence="10">
    <location>
        <begin position="87"/>
        <end position="120"/>
    </location>
</feature>
<dbReference type="EMBL" id="JAXCGZ010019556">
    <property type="protein sequence ID" value="KAK7065987.1"/>
    <property type="molecule type" value="Genomic_DNA"/>
</dbReference>
<gene>
    <name evidence="11" type="ORF">SK128_015300</name>
</gene>
<evidence type="ECO:0000256" key="7">
    <source>
        <dbReference type="ARBA" id="ARBA00022933"/>
    </source>
</evidence>